<dbReference type="InterPro" id="IPR021970">
    <property type="entry name" value="SVM_signal"/>
</dbReference>
<sequence length="108" mass="12803">MFKLSFKIINICLFVFVGLFLINNKKLYALPGIDLNVRKNQIQAEINSLIIELENVFNDRNIDSSTRLISMVTIREKIDNELNNLSEINRQISRRYIYNLQRNNNQNR</sequence>
<accession>A0AAX3B9R9</accession>
<dbReference type="RefSeq" id="WP_193621977.1">
    <property type="nucleotide sequence ID" value="NZ_JACRYS020000004.1"/>
</dbReference>
<name>A0AAX3B9R9_9MOLU</name>
<evidence type="ECO:0000313" key="4">
    <source>
        <dbReference type="Proteomes" id="UP000769022"/>
    </source>
</evidence>
<dbReference type="Proteomes" id="UP000769022">
    <property type="component" value="Chromosome"/>
</dbReference>
<evidence type="ECO:0000259" key="2">
    <source>
        <dbReference type="Pfam" id="PF12113"/>
    </source>
</evidence>
<proteinExistence type="predicted"/>
<dbReference type="EMBL" id="CP097206">
    <property type="protein sequence ID" value="UQV27432.1"/>
    <property type="molecule type" value="Genomic_DNA"/>
</dbReference>
<dbReference type="KEGG" id="pphy:H7686_0001265"/>
<protein>
    <submittedName>
        <fullName evidence="3">SVM family protein</fullName>
    </submittedName>
</protein>
<organism evidence="3 4">
    <name type="scientific">Candidatus Phytoplasma asiaticum</name>
    <dbReference type="NCBI Taxonomy" id="2763338"/>
    <lineage>
        <taxon>Bacteria</taxon>
        <taxon>Bacillati</taxon>
        <taxon>Mycoplasmatota</taxon>
        <taxon>Mollicutes</taxon>
        <taxon>Acholeplasmatales</taxon>
        <taxon>Acholeplasmataceae</taxon>
        <taxon>Candidatus Phytoplasma</taxon>
        <taxon>16SrII (Peanut WB group)</taxon>
    </lineage>
</organism>
<evidence type="ECO:0000256" key="1">
    <source>
        <dbReference type="SAM" id="Coils"/>
    </source>
</evidence>
<keyword evidence="1" id="KW-0175">Coiled coil</keyword>
<evidence type="ECO:0000313" key="3">
    <source>
        <dbReference type="EMBL" id="UQV27432.1"/>
    </source>
</evidence>
<gene>
    <name evidence="3" type="ORF">H7686_0001265</name>
</gene>
<dbReference type="Pfam" id="PF12113">
    <property type="entry name" value="SVM_signal"/>
    <property type="match status" value="1"/>
</dbReference>
<reference evidence="3 4" key="1">
    <citation type="submission" date="2022-05" db="EMBL/GenBank/DDBJ databases">
        <title>'Parthenium hysterophorus' phyllody phytoplasma strain PR34.</title>
        <authorList>
            <person name="Kirdat K."/>
            <person name="Tiwarekar B."/>
            <person name="Yadav A."/>
        </authorList>
    </citation>
    <scope>NUCLEOTIDE SEQUENCE [LARGE SCALE GENOMIC DNA]</scope>
    <source>
        <strain evidence="3 4">PR34</strain>
    </source>
</reference>
<feature type="domain" description="Sequence-variable mosaic (SVM) signal sequence" evidence="2">
    <location>
        <begin position="1"/>
        <end position="26"/>
    </location>
</feature>
<keyword evidence="4" id="KW-1185">Reference proteome</keyword>
<feature type="coiled-coil region" evidence="1">
    <location>
        <begin position="39"/>
        <end position="95"/>
    </location>
</feature>
<dbReference type="AlphaFoldDB" id="A0AAX3B9R9"/>